<dbReference type="InterPro" id="IPR004375">
    <property type="entry name" value="NanQ/TabA/YiaL"/>
</dbReference>
<evidence type="ECO:0008006" key="3">
    <source>
        <dbReference type="Google" id="ProtNLM"/>
    </source>
</evidence>
<dbReference type="InterPro" id="IPR037012">
    <property type="entry name" value="NanQ/TabA/YiaL_sf"/>
</dbReference>
<dbReference type="PANTHER" id="PTHR34986">
    <property type="entry name" value="EVOLVED BETA-GALACTOSIDASE SUBUNIT BETA"/>
    <property type="match status" value="1"/>
</dbReference>
<protein>
    <recommendedName>
        <fullName evidence="3">YhcH/YjgK/YiaL family protein</fullName>
    </recommendedName>
</protein>
<proteinExistence type="predicted"/>
<dbReference type="Gene3D" id="2.60.120.370">
    <property type="entry name" value="YhcH/YjgK/YiaL"/>
    <property type="match status" value="1"/>
</dbReference>
<dbReference type="SUPFAM" id="SSF51197">
    <property type="entry name" value="Clavaminate synthase-like"/>
    <property type="match status" value="1"/>
</dbReference>
<accession>A0A1F6LJ17</accession>
<dbReference type="Pfam" id="PF04074">
    <property type="entry name" value="DUF386"/>
    <property type="match status" value="1"/>
</dbReference>
<sequence length="148" mass="17227">MILTDKKVFVLEEKLTEKVKNALLEVFSLDLLNLEEGKHKLSGDNFFLRLNYTTKEESECVWESHKKFIDVHCILSGTEKVCYQDIKKLELKTDYNEDGDYILYNGDGEKFILSENDIVVFFPEDGHVTGIMEDIPQEVKKIVLKVLY</sequence>
<dbReference type="PANTHER" id="PTHR34986:SF1">
    <property type="entry name" value="PROTEIN YIAL"/>
    <property type="match status" value="1"/>
</dbReference>
<name>A0A1F6LJ17_9BACT</name>
<dbReference type="NCBIfam" id="TIGR00022">
    <property type="entry name" value="YhcH/YjgK/YiaL family protein"/>
    <property type="match status" value="1"/>
</dbReference>
<evidence type="ECO:0000313" key="2">
    <source>
        <dbReference type="Proteomes" id="UP000177067"/>
    </source>
</evidence>
<dbReference type="AlphaFoldDB" id="A0A1F6LJ17"/>
<organism evidence="1 2">
    <name type="scientific">Candidatus Magasanikbacteria bacterium RIFCSPHIGHO2_01_FULL_33_34</name>
    <dbReference type="NCBI Taxonomy" id="1798671"/>
    <lineage>
        <taxon>Bacteria</taxon>
        <taxon>Candidatus Magasanikiibacteriota</taxon>
    </lineage>
</organism>
<comment type="caution">
    <text evidence="1">The sequence shown here is derived from an EMBL/GenBank/DDBJ whole genome shotgun (WGS) entry which is preliminary data.</text>
</comment>
<dbReference type="GO" id="GO:0005829">
    <property type="term" value="C:cytosol"/>
    <property type="evidence" value="ECO:0007669"/>
    <property type="project" value="TreeGrafter"/>
</dbReference>
<evidence type="ECO:0000313" key="1">
    <source>
        <dbReference type="EMBL" id="OGH59400.1"/>
    </source>
</evidence>
<gene>
    <name evidence="1" type="ORF">A2725_01060</name>
</gene>
<dbReference type="EMBL" id="MFPS01000007">
    <property type="protein sequence ID" value="OGH59400.1"/>
    <property type="molecule type" value="Genomic_DNA"/>
</dbReference>
<reference evidence="1 2" key="1">
    <citation type="journal article" date="2016" name="Nat. Commun.">
        <title>Thousands of microbial genomes shed light on interconnected biogeochemical processes in an aquifer system.</title>
        <authorList>
            <person name="Anantharaman K."/>
            <person name="Brown C.T."/>
            <person name="Hug L.A."/>
            <person name="Sharon I."/>
            <person name="Castelle C.J."/>
            <person name="Probst A.J."/>
            <person name="Thomas B.C."/>
            <person name="Singh A."/>
            <person name="Wilkins M.J."/>
            <person name="Karaoz U."/>
            <person name="Brodie E.L."/>
            <person name="Williams K.H."/>
            <person name="Hubbard S.S."/>
            <person name="Banfield J.F."/>
        </authorList>
    </citation>
    <scope>NUCLEOTIDE SEQUENCE [LARGE SCALE GENOMIC DNA]</scope>
</reference>
<dbReference type="Proteomes" id="UP000177067">
    <property type="component" value="Unassembled WGS sequence"/>
</dbReference>